<evidence type="ECO:0000313" key="2">
    <source>
        <dbReference type="EMBL" id="DAF42845.1"/>
    </source>
</evidence>
<keyword evidence="1" id="KW-1133">Transmembrane helix</keyword>
<feature type="transmembrane region" description="Helical" evidence="1">
    <location>
        <begin position="28"/>
        <end position="49"/>
    </location>
</feature>
<keyword evidence="1" id="KW-0812">Transmembrane</keyword>
<sequence length="225" mass="26085">MITKILIEILKRNKVQLKYATTGDNFRLAICFEFILSIFTTVVGSILVSNSNTHIMIFAIFILIYSMGSMISFFSVFFTLKSLWEWNSELTSKYYSTGTILKRDEGYTISFKTGYFSEVIYLIEKNGLVYKSNGISNVGIRNSEIMKYTEIENLVNFIKEKQEFPYTEIEEINLTYKVTSPYIKEVLEEREASVIVTLPDDFVAELKAFVHKDDDKKQQSQHIVN</sequence>
<keyword evidence="1" id="KW-0472">Membrane</keyword>
<evidence type="ECO:0000256" key="1">
    <source>
        <dbReference type="SAM" id="Phobius"/>
    </source>
</evidence>
<protein>
    <submittedName>
        <fullName evidence="2">Uncharacterized protein</fullName>
    </submittedName>
</protein>
<reference evidence="2" key="1">
    <citation type="journal article" date="2021" name="Proc. Natl. Acad. Sci. U.S.A.">
        <title>A Catalog of Tens of Thousands of Viruses from Human Metagenomes Reveals Hidden Associations with Chronic Diseases.</title>
        <authorList>
            <person name="Tisza M.J."/>
            <person name="Buck C.B."/>
        </authorList>
    </citation>
    <scope>NUCLEOTIDE SEQUENCE</scope>
    <source>
        <strain evidence="2">CtHip2</strain>
    </source>
</reference>
<organism evidence="2">
    <name type="scientific">Siphoviridae sp. ctHip2</name>
    <dbReference type="NCBI Taxonomy" id="2827830"/>
    <lineage>
        <taxon>Viruses</taxon>
        <taxon>Duplodnaviria</taxon>
        <taxon>Heunggongvirae</taxon>
        <taxon>Uroviricota</taxon>
        <taxon>Caudoviricetes</taxon>
    </lineage>
</organism>
<dbReference type="EMBL" id="BK032497">
    <property type="protein sequence ID" value="DAF42845.1"/>
    <property type="molecule type" value="Genomic_DNA"/>
</dbReference>
<accession>A0A8S5RVR0</accession>
<proteinExistence type="predicted"/>
<feature type="transmembrane region" description="Helical" evidence="1">
    <location>
        <begin position="55"/>
        <end position="80"/>
    </location>
</feature>
<name>A0A8S5RVR0_9CAUD</name>